<dbReference type="STRING" id="762968.HMPREF9441_03651"/>
<dbReference type="AlphaFoldDB" id="G5SW79"/>
<protein>
    <submittedName>
        <fullName evidence="1">Uncharacterized protein</fullName>
    </submittedName>
</protein>
<evidence type="ECO:0000313" key="1">
    <source>
        <dbReference type="EMBL" id="EHG98544.1"/>
    </source>
</evidence>
<accession>G5SW79</accession>
<organism evidence="1 2">
    <name type="scientific">Paraprevotella clara YIT 11840</name>
    <dbReference type="NCBI Taxonomy" id="762968"/>
    <lineage>
        <taxon>Bacteria</taxon>
        <taxon>Pseudomonadati</taxon>
        <taxon>Bacteroidota</taxon>
        <taxon>Bacteroidia</taxon>
        <taxon>Bacteroidales</taxon>
        <taxon>Prevotellaceae</taxon>
        <taxon>Paraprevotella</taxon>
    </lineage>
</organism>
<gene>
    <name evidence="1" type="ORF">HMPREF9441_03651</name>
</gene>
<comment type="caution">
    <text evidence="1">The sequence shown here is derived from an EMBL/GenBank/DDBJ whole genome shotgun (WGS) entry which is preliminary data.</text>
</comment>
<dbReference type="EMBL" id="AFFY01000074">
    <property type="protein sequence ID" value="EHG98544.1"/>
    <property type="molecule type" value="Genomic_DNA"/>
</dbReference>
<dbReference type="Proteomes" id="UP000003598">
    <property type="component" value="Unassembled WGS sequence"/>
</dbReference>
<reference evidence="1 2" key="1">
    <citation type="submission" date="2011-03" db="EMBL/GenBank/DDBJ databases">
        <authorList>
            <person name="Weinstock G."/>
            <person name="Sodergren E."/>
            <person name="Clifton S."/>
            <person name="Fulton L."/>
            <person name="Fulton B."/>
            <person name="Courtney L."/>
            <person name="Fronick C."/>
            <person name="Harrison M."/>
            <person name="Strong C."/>
            <person name="Farmer C."/>
            <person name="Delahaunty K."/>
            <person name="Markovic C."/>
            <person name="Hall O."/>
            <person name="Minx P."/>
            <person name="Tomlinson C."/>
            <person name="Mitreva M."/>
            <person name="Hou S."/>
            <person name="Chen J."/>
            <person name="Wollam A."/>
            <person name="Pepin K.H."/>
            <person name="Johnson M."/>
            <person name="Bhonagiri V."/>
            <person name="Zhang X."/>
            <person name="Suruliraj S."/>
            <person name="Warren W."/>
            <person name="Chinwalla A."/>
            <person name="Mardis E.R."/>
            <person name="Wilson R.K."/>
        </authorList>
    </citation>
    <scope>NUCLEOTIDE SEQUENCE [LARGE SCALE GENOMIC DNA]</scope>
    <source>
        <strain evidence="1 2">YIT 11840</strain>
    </source>
</reference>
<dbReference type="HOGENOM" id="CLU_2555186_0_0_10"/>
<name>G5SW79_9BACT</name>
<evidence type="ECO:0000313" key="2">
    <source>
        <dbReference type="Proteomes" id="UP000003598"/>
    </source>
</evidence>
<sequence length="82" mass="8542">MVVPVIWVGPAVCPAAWCAVPRKSDGTFQVQDVAVSLSAGQGQIILPCAEKAGKKGCEATLGFDFRTCVFTSAPNEKSLSAE</sequence>
<keyword evidence="2" id="KW-1185">Reference proteome</keyword>
<proteinExistence type="predicted"/>